<proteinExistence type="predicted"/>
<accession>A0A077ZV59</accession>
<name>A0A077ZV59_STYLE</name>
<organism evidence="1 2">
    <name type="scientific">Stylonychia lemnae</name>
    <name type="common">Ciliate</name>
    <dbReference type="NCBI Taxonomy" id="5949"/>
    <lineage>
        <taxon>Eukaryota</taxon>
        <taxon>Sar</taxon>
        <taxon>Alveolata</taxon>
        <taxon>Ciliophora</taxon>
        <taxon>Intramacronucleata</taxon>
        <taxon>Spirotrichea</taxon>
        <taxon>Stichotrichia</taxon>
        <taxon>Sporadotrichida</taxon>
        <taxon>Oxytrichidae</taxon>
        <taxon>Stylonychinae</taxon>
        <taxon>Stylonychia</taxon>
    </lineage>
</organism>
<dbReference type="AlphaFoldDB" id="A0A077ZV59"/>
<dbReference type="InParanoid" id="A0A077ZV59"/>
<sequence>MLAFYSLKWHTYLSSPTNTTIIVCIQIFFLVQLNKLSEFICHLEHACEFTNVKERQKLLNRISKSSPDNLSTDIHETYKSPFVLVNHTHIDSQYSF</sequence>
<dbReference type="Proteomes" id="UP000039865">
    <property type="component" value="Unassembled WGS sequence"/>
</dbReference>
<evidence type="ECO:0000313" key="2">
    <source>
        <dbReference type="Proteomes" id="UP000039865"/>
    </source>
</evidence>
<evidence type="ECO:0000313" key="1">
    <source>
        <dbReference type="EMBL" id="CDW73185.1"/>
    </source>
</evidence>
<protein>
    <submittedName>
        <fullName evidence="1">Uncharacterized protein</fullName>
    </submittedName>
</protein>
<keyword evidence="2" id="KW-1185">Reference proteome</keyword>
<dbReference type="EMBL" id="CCKQ01002091">
    <property type="protein sequence ID" value="CDW73185.1"/>
    <property type="molecule type" value="Genomic_DNA"/>
</dbReference>
<reference evidence="1 2" key="1">
    <citation type="submission" date="2014-06" db="EMBL/GenBank/DDBJ databases">
        <authorList>
            <person name="Swart Estienne"/>
        </authorList>
    </citation>
    <scope>NUCLEOTIDE SEQUENCE [LARGE SCALE GENOMIC DNA]</scope>
    <source>
        <strain evidence="1 2">130c</strain>
    </source>
</reference>
<gene>
    <name evidence="1" type="primary">Contig5303.g5677</name>
    <name evidence="1" type="ORF">STYLEM_2161</name>
</gene>